<evidence type="ECO:0000256" key="18">
    <source>
        <dbReference type="ARBA" id="ARBA00030638"/>
    </source>
</evidence>
<dbReference type="GO" id="GO:0003684">
    <property type="term" value="F:damaged DNA binding"/>
    <property type="evidence" value="ECO:0007669"/>
    <property type="project" value="InterPro"/>
</dbReference>
<evidence type="ECO:0000256" key="10">
    <source>
        <dbReference type="ARBA" id="ARBA00022771"/>
    </source>
</evidence>
<dbReference type="Gene3D" id="3.20.190.10">
    <property type="entry name" value="MutM-like, N-terminal"/>
    <property type="match status" value="1"/>
</dbReference>
<dbReference type="NCBIfam" id="NF002211">
    <property type="entry name" value="PRK01103.1"/>
    <property type="match status" value="1"/>
</dbReference>
<dbReference type="PROSITE" id="PS01242">
    <property type="entry name" value="ZF_FPG_1"/>
    <property type="match status" value="1"/>
</dbReference>
<organism evidence="23 24">
    <name type="scientific">Poriferisphaera corsica</name>
    <dbReference type="NCBI Taxonomy" id="2528020"/>
    <lineage>
        <taxon>Bacteria</taxon>
        <taxon>Pseudomonadati</taxon>
        <taxon>Planctomycetota</taxon>
        <taxon>Phycisphaerae</taxon>
        <taxon>Phycisphaerales</taxon>
        <taxon>Phycisphaeraceae</taxon>
        <taxon>Poriferisphaera</taxon>
    </lineage>
</organism>
<dbReference type="Pfam" id="PF01149">
    <property type="entry name" value="Fapy_DNA_glyco"/>
    <property type="match status" value="1"/>
</dbReference>
<accession>A0A517YP43</accession>
<evidence type="ECO:0000259" key="22">
    <source>
        <dbReference type="PROSITE" id="PS51068"/>
    </source>
</evidence>
<evidence type="ECO:0000256" key="15">
    <source>
        <dbReference type="ARBA" id="ARBA00023239"/>
    </source>
</evidence>
<evidence type="ECO:0000256" key="16">
    <source>
        <dbReference type="ARBA" id="ARBA00023268"/>
    </source>
</evidence>
<dbReference type="Pfam" id="PF06831">
    <property type="entry name" value="H2TH"/>
    <property type="match status" value="1"/>
</dbReference>
<dbReference type="InterPro" id="IPR015887">
    <property type="entry name" value="DNA_glyclase_Znf_dom_DNA_BS"/>
</dbReference>
<dbReference type="EC" id="4.2.99.18" evidence="6"/>
<dbReference type="InterPro" id="IPR035937">
    <property type="entry name" value="FPG_N"/>
</dbReference>
<sequence>MPELPEVENVVRSLTPILMGSSISSITLHRPDFLQTFPQSPPLKISQLKNTTITALHRRGKQFAIQTSSNLILVCHLGMTGQLTTHNTPTLLPKHTHLSFTVTNPNLKTSSPQRLIFRDPRRFGSLHLLPNFNTLLSSRWAALGPDALIITPSQIYASLKRTRRNLKAALLDQSLVAGLGNIYVDEILHLSKLSPKRRADRITKPQSEILIEHTQTVLRAAIDAGGSTLRDFVNGQGDFGSYQLNHLVYGKPSGHPCPTCGHPLKQTTLAGRTTVYCTTCQH</sequence>
<dbReference type="KEGG" id="pcor:KS4_00070"/>
<evidence type="ECO:0000256" key="14">
    <source>
        <dbReference type="ARBA" id="ARBA00023204"/>
    </source>
</evidence>
<keyword evidence="8" id="KW-0479">Metal-binding</keyword>
<dbReference type="Proteomes" id="UP000317369">
    <property type="component" value="Chromosome"/>
</dbReference>
<dbReference type="CDD" id="cd08966">
    <property type="entry name" value="EcFpg-like_N"/>
    <property type="match status" value="1"/>
</dbReference>
<keyword evidence="9" id="KW-0227">DNA damage</keyword>
<evidence type="ECO:0000259" key="21">
    <source>
        <dbReference type="PROSITE" id="PS51066"/>
    </source>
</evidence>
<dbReference type="InterPro" id="IPR020629">
    <property type="entry name" value="FPG_Glyclase"/>
</dbReference>
<keyword evidence="24" id="KW-1185">Reference proteome</keyword>
<feature type="domain" description="Formamidopyrimidine-DNA glycosylase catalytic" evidence="22">
    <location>
        <begin position="2"/>
        <end position="124"/>
    </location>
</feature>
<evidence type="ECO:0000256" key="17">
    <source>
        <dbReference type="ARBA" id="ARBA00023295"/>
    </source>
</evidence>
<comment type="cofactor">
    <cofactor evidence="2">
        <name>Zn(2+)</name>
        <dbReference type="ChEBI" id="CHEBI:29105"/>
    </cofactor>
</comment>
<comment type="subunit">
    <text evidence="4">Monomer.</text>
</comment>
<evidence type="ECO:0000256" key="12">
    <source>
        <dbReference type="ARBA" id="ARBA00022833"/>
    </source>
</evidence>
<reference evidence="23 24" key="1">
    <citation type="submission" date="2019-02" db="EMBL/GenBank/DDBJ databases">
        <title>Deep-cultivation of Planctomycetes and their phenomic and genomic characterization uncovers novel biology.</title>
        <authorList>
            <person name="Wiegand S."/>
            <person name="Jogler M."/>
            <person name="Boedeker C."/>
            <person name="Pinto D."/>
            <person name="Vollmers J."/>
            <person name="Rivas-Marin E."/>
            <person name="Kohn T."/>
            <person name="Peeters S.H."/>
            <person name="Heuer A."/>
            <person name="Rast P."/>
            <person name="Oberbeckmann S."/>
            <person name="Bunk B."/>
            <person name="Jeske O."/>
            <person name="Meyerdierks A."/>
            <person name="Storesund J.E."/>
            <person name="Kallscheuer N."/>
            <person name="Luecker S."/>
            <person name="Lage O.M."/>
            <person name="Pohl T."/>
            <person name="Merkel B.J."/>
            <person name="Hornburger P."/>
            <person name="Mueller R.-W."/>
            <person name="Bruemmer F."/>
            <person name="Labrenz M."/>
            <person name="Spormann A.M."/>
            <person name="Op den Camp H."/>
            <person name="Overmann J."/>
            <person name="Amann R."/>
            <person name="Jetten M.S.M."/>
            <person name="Mascher T."/>
            <person name="Medema M.H."/>
            <person name="Devos D.P."/>
            <person name="Kaster A.-K."/>
            <person name="Ovreas L."/>
            <person name="Rohde M."/>
            <person name="Galperin M.Y."/>
            <person name="Jogler C."/>
        </authorList>
    </citation>
    <scope>NUCLEOTIDE SEQUENCE [LARGE SCALE GENOMIC DNA]</scope>
    <source>
        <strain evidence="23 24">KS4</strain>
    </source>
</reference>
<evidence type="ECO:0000256" key="5">
    <source>
        <dbReference type="ARBA" id="ARBA00012024"/>
    </source>
</evidence>
<keyword evidence="13" id="KW-0238">DNA-binding</keyword>
<dbReference type="GO" id="GO:0008270">
    <property type="term" value="F:zinc ion binding"/>
    <property type="evidence" value="ECO:0007669"/>
    <property type="project" value="UniProtKB-KW"/>
</dbReference>
<dbReference type="SMART" id="SM00898">
    <property type="entry name" value="Fapy_DNA_glyco"/>
    <property type="match status" value="1"/>
</dbReference>
<evidence type="ECO:0000313" key="23">
    <source>
        <dbReference type="EMBL" id="QDU31979.1"/>
    </source>
</evidence>
<evidence type="ECO:0000256" key="3">
    <source>
        <dbReference type="ARBA" id="ARBA00009409"/>
    </source>
</evidence>
<dbReference type="PANTHER" id="PTHR22993">
    <property type="entry name" value="FORMAMIDOPYRIMIDINE-DNA GLYCOSYLASE"/>
    <property type="match status" value="1"/>
</dbReference>
<keyword evidence="16" id="KW-0511">Multifunctional enzyme</keyword>
<evidence type="ECO:0000256" key="20">
    <source>
        <dbReference type="PROSITE-ProRule" id="PRU00391"/>
    </source>
</evidence>
<comment type="similarity">
    <text evidence="3">Belongs to the FPG family.</text>
</comment>
<dbReference type="EC" id="3.2.2.23" evidence="5"/>
<dbReference type="GO" id="GO:0006284">
    <property type="term" value="P:base-excision repair"/>
    <property type="evidence" value="ECO:0007669"/>
    <property type="project" value="InterPro"/>
</dbReference>
<evidence type="ECO:0000313" key="24">
    <source>
        <dbReference type="Proteomes" id="UP000317369"/>
    </source>
</evidence>
<dbReference type="EMBL" id="CP036425">
    <property type="protein sequence ID" value="QDU31979.1"/>
    <property type="molecule type" value="Genomic_DNA"/>
</dbReference>
<keyword evidence="15" id="KW-0456">Lyase</keyword>
<evidence type="ECO:0000256" key="7">
    <source>
        <dbReference type="ARBA" id="ARBA00016240"/>
    </source>
</evidence>
<evidence type="ECO:0000256" key="19">
    <source>
        <dbReference type="ARBA" id="ARBA00044632"/>
    </source>
</evidence>
<keyword evidence="14" id="KW-0234">DNA repair</keyword>
<comment type="catalytic activity">
    <reaction evidence="19">
        <text>2'-deoxyribonucleotide-(2'-deoxyribose 5'-phosphate)-2'-deoxyribonucleotide-DNA = a 3'-end 2'-deoxyribonucleotide-(2,3-dehydro-2,3-deoxyribose 5'-phosphate)-DNA + a 5'-end 5'-phospho-2'-deoxyribonucleoside-DNA + H(+)</text>
        <dbReference type="Rhea" id="RHEA:66592"/>
        <dbReference type="Rhea" id="RHEA-COMP:13180"/>
        <dbReference type="Rhea" id="RHEA-COMP:16897"/>
        <dbReference type="Rhea" id="RHEA-COMP:17067"/>
        <dbReference type="ChEBI" id="CHEBI:15378"/>
        <dbReference type="ChEBI" id="CHEBI:136412"/>
        <dbReference type="ChEBI" id="CHEBI:157695"/>
        <dbReference type="ChEBI" id="CHEBI:167181"/>
        <dbReference type="EC" id="4.2.99.18"/>
    </reaction>
</comment>
<dbReference type="InterPro" id="IPR010663">
    <property type="entry name" value="Znf_FPG/IleRS"/>
</dbReference>
<dbReference type="PANTHER" id="PTHR22993:SF9">
    <property type="entry name" value="FORMAMIDOPYRIMIDINE-DNA GLYCOSYLASE"/>
    <property type="match status" value="1"/>
</dbReference>
<dbReference type="InterPro" id="IPR010979">
    <property type="entry name" value="Ribosomal_uS13-like_H2TH"/>
</dbReference>
<gene>
    <name evidence="23" type="primary">mutM</name>
    <name evidence="23" type="ORF">KS4_00070</name>
</gene>
<dbReference type="SUPFAM" id="SSF46946">
    <property type="entry name" value="S13-like H2TH domain"/>
    <property type="match status" value="1"/>
</dbReference>
<protein>
    <recommendedName>
        <fullName evidence="7">Formamidopyrimidine-DNA glycosylase</fullName>
        <ecNumber evidence="5">3.2.2.23</ecNumber>
        <ecNumber evidence="6">4.2.99.18</ecNumber>
    </recommendedName>
    <alternativeName>
        <fullName evidence="18">DNA-(apurinic or apyrimidinic site) lyase MutM</fullName>
    </alternativeName>
</protein>
<feature type="domain" description="FPG-type" evidence="21">
    <location>
        <begin position="247"/>
        <end position="282"/>
    </location>
</feature>
<dbReference type="AlphaFoldDB" id="A0A517YP43"/>
<dbReference type="InterPro" id="IPR000214">
    <property type="entry name" value="Znf_DNA_glyclase/AP_lyase"/>
</dbReference>
<dbReference type="SUPFAM" id="SSF57716">
    <property type="entry name" value="Glucocorticoid receptor-like (DNA-binding domain)"/>
    <property type="match status" value="1"/>
</dbReference>
<evidence type="ECO:0000256" key="2">
    <source>
        <dbReference type="ARBA" id="ARBA00001947"/>
    </source>
</evidence>
<dbReference type="Gene3D" id="1.10.8.50">
    <property type="match status" value="1"/>
</dbReference>
<comment type="catalytic activity">
    <reaction evidence="1">
        <text>Hydrolysis of DNA containing ring-opened 7-methylguanine residues, releasing 2,6-diamino-4-hydroxy-5-(N-methyl)formamidopyrimidine.</text>
        <dbReference type="EC" id="3.2.2.23"/>
    </reaction>
</comment>
<dbReference type="RefSeq" id="WP_145072782.1">
    <property type="nucleotide sequence ID" value="NZ_CP036425.1"/>
</dbReference>
<dbReference type="FunFam" id="1.10.8.50:FF:000003">
    <property type="entry name" value="Formamidopyrimidine-DNA glycosylase"/>
    <property type="match status" value="1"/>
</dbReference>
<dbReference type="Pfam" id="PF06827">
    <property type="entry name" value="zf-FPG_IleRS"/>
    <property type="match status" value="1"/>
</dbReference>
<dbReference type="OrthoDB" id="9800855at2"/>
<name>A0A517YP43_9BACT</name>
<evidence type="ECO:0000256" key="11">
    <source>
        <dbReference type="ARBA" id="ARBA00022801"/>
    </source>
</evidence>
<dbReference type="NCBIfam" id="TIGR00577">
    <property type="entry name" value="fpg"/>
    <property type="match status" value="1"/>
</dbReference>
<keyword evidence="17 23" id="KW-0326">Glycosidase</keyword>
<dbReference type="InterPro" id="IPR012319">
    <property type="entry name" value="FPG_cat"/>
</dbReference>
<dbReference type="SUPFAM" id="SSF81624">
    <property type="entry name" value="N-terminal domain of MutM-like DNA repair proteins"/>
    <property type="match status" value="1"/>
</dbReference>
<keyword evidence="10 20" id="KW-0863">Zinc-finger</keyword>
<dbReference type="InterPro" id="IPR015886">
    <property type="entry name" value="H2TH_FPG"/>
</dbReference>
<evidence type="ECO:0000256" key="8">
    <source>
        <dbReference type="ARBA" id="ARBA00022723"/>
    </source>
</evidence>
<dbReference type="PROSITE" id="PS51066">
    <property type="entry name" value="ZF_FPG_2"/>
    <property type="match status" value="1"/>
</dbReference>
<keyword evidence="12" id="KW-0862">Zinc</keyword>
<evidence type="ECO:0000256" key="1">
    <source>
        <dbReference type="ARBA" id="ARBA00001668"/>
    </source>
</evidence>
<proteinExistence type="inferred from homology"/>
<dbReference type="PROSITE" id="PS51068">
    <property type="entry name" value="FPG_CAT"/>
    <property type="match status" value="1"/>
</dbReference>
<evidence type="ECO:0000256" key="9">
    <source>
        <dbReference type="ARBA" id="ARBA00022763"/>
    </source>
</evidence>
<evidence type="ECO:0000256" key="6">
    <source>
        <dbReference type="ARBA" id="ARBA00012720"/>
    </source>
</evidence>
<evidence type="ECO:0000256" key="13">
    <source>
        <dbReference type="ARBA" id="ARBA00023125"/>
    </source>
</evidence>
<keyword evidence="11 23" id="KW-0378">Hydrolase</keyword>
<dbReference type="GO" id="GO:0140078">
    <property type="term" value="F:class I DNA-(apurinic or apyrimidinic site) endonuclease activity"/>
    <property type="evidence" value="ECO:0007669"/>
    <property type="project" value="UniProtKB-EC"/>
</dbReference>
<dbReference type="GO" id="GO:0034039">
    <property type="term" value="F:8-oxo-7,8-dihydroguanine DNA N-glycosylase activity"/>
    <property type="evidence" value="ECO:0007669"/>
    <property type="project" value="TreeGrafter"/>
</dbReference>
<dbReference type="SMART" id="SM01232">
    <property type="entry name" value="H2TH"/>
    <property type="match status" value="1"/>
</dbReference>
<evidence type="ECO:0000256" key="4">
    <source>
        <dbReference type="ARBA" id="ARBA00011245"/>
    </source>
</evidence>